<evidence type="ECO:0000313" key="3">
    <source>
        <dbReference type="Proteomes" id="UP001501319"/>
    </source>
</evidence>
<keyword evidence="3" id="KW-1185">Reference proteome</keyword>
<evidence type="ECO:0000256" key="1">
    <source>
        <dbReference type="SAM" id="MobiDB-lite"/>
    </source>
</evidence>
<gene>
    <name evidence="2" type="ORF">GCM10009744_41850</name>
</gene>
<organism evidence="2 3">
    <name type="scientific">Kribbella alba</name>
    <dbReference type="NCBI Taxonomy" id="190197"/>
    <lineage>
        <taxon>Bacteria</taxon>
        <taxon>Bacillati</taxon>
        <taxon>Actinomycetota</taxon>
        <taxon>Actinomycetes</taxon>
        <taxon>Propionibacteriales</taxon>
        <taxon>Kribbellaceae</taxon>
        <taxon>Kribbella</taxon>
    </lineage>
</organism>
<proteinExistence type="predicted"/>
<protein>
    <submittedName>
        <fullName evidence="2">Uncharacterized protein</fullName>
    </submittedName>
</protein>
<sequence length="81" mass="9135">MPAPTEIPETDDRRGPLDGRDAWNITVVREPFTTSSEDVDAAVGRLQDHARRQDWDLVVALTELPLHDHDGRITPSIAHVW</sequence>
<accession>A0ABN2FHT9</accession>
<comment type="caution">
    <text evidence="2">The sequence shown here is derived from an EMBL/GenBank/DDBJ whole genome shotgun (WGS) entry which is preliminary data.</text>
</comment>
<dbReference type="EMBL" id="BAAANE010000007">
    <property type="protein sequence ID" value="GAA1646415.1"/>
    <property type="molecule type" value="Genomic_DNA"/>
</dbReference>
<feature type="region of interest" description="Disordered" evidence="1">
    <location>
        <begin position="1"/>
        <end position="20"/>
    </location>
</feature>
<dbReference type="Proteomes" id="UP001501319">
    <property type="component" value="Unassembled WGS sequence"/>
</dbReference>
<name>A0ABN2FHT9_9ACTN</name>
<feature type="compositionally biased region" description="Basic and acidic residues" evidence="1">
    <location>
        <begin position="10"/>
        <end position="20"/>
    </location>
</feature>
<dbReference type="RefSeq" id="WP_344113481.1">
    <property type="nucleotide sequence ID" value="NZ_BAAANE010000007.1"/>
</dbReference>
<evidence type="ECO:0000313" key="2">
    <source>
        <dbReference type="EMBL" id="GAA1646415.1"/>
    </source>
</evidence>
<reference evidence="2 3" key="1">
    <citation type="journal article" date="2019" name="Int. J. Syst. Evol. Microbiol.">
        <title>The Global Catalogue of Microorganisms (GCM) 10K type strain sequencing project: providing services to taxonomists for standard genome sequencing and annotation.</title>
        <authorList>
            <consortium name="The Broad Institute Genomics Platform"/>
            <consortium name="The Broad Institute Genome Sequencing Center for Infectious Disease"/>
            <person name="Wu L."/>
            <person name="Ma J."/>
        </authorList>
    </citation>
    <scope>NUCLEOTIDE SEQUENCE [LARGE SCALE GENOMIC DNA]</scope>
    <source>
        <strain evidence="2 3">JCM 14306</strain>
    </source>
</reference>